<accession>A0A6P1MCU8</accession>
<dbReference type="SMART" id="SM00060">
    <property type="entry name" value="FN3"/>
    <property type="match status" value="1"/>
</dbReference>
<protein>
    <recommendedName>
        <fullName evidence="1">Fibronectin type-III domain-containing protein</fullName>
    </recommendedName>
</protein>
<dbReference type="InterPro" id="IPR036116">
    <property type="entry name" value="FN3_sf"/>
</dbReference>
<proteinExistence type="predicted"/>
<sequence length="137" mass="14637">MKKRILQTVILILSLILLTVFGSSLDSFTYAAKPDRTAPSAPANLKAISVSDTSVTLSWSASTDNVGVTAYDIYRNNIYLASTSMTSYTANGLNPSSNYQFYVKAKDAKGNISNSSNIISLSTTSNATPPSQPLSKK</sequence>
<name>A0A6P1MCU8_9FIRM</name>
<organism evidence="2 3">
    <name type="scientific">Aminipila terrae</name>
    <dbReference type="NCBI Taxonomy" id="2697030"/>
    <lineage>
        <taxon>Bacteria</taxon>
        <taxon>Bacillati</taxon>
        <taxon>Bacillota</taxon>
        <taxon>Clostridia</taxon>
        <taxon>Peptostreptococcales</taxon>
        <taxon>Anaerovoracaceae</taxon>
        <taxon>Aminipila</taxon>
    </lineage>
</organism>
<dbReference type="InterPro" id="IPR003961">
    <property type="entry name" value="FN3_dom"/>
</dbReference>
<gene>
    <name evidence="2" type="ORF">Ami3637_04030</name>
</gene>
<dbReference type="CDD" id="cd00063">
    <property type="entry name" value="FN3"/>
    <property type="match status" value="1"/>
</dbReference>
<dbReference type="SUPFAM" id="SSF49265">
    <property type="entry name" value="Fibronectin type III"/>
    <property type="match status" value="1"/>
</dbReference>
<dbReference type="PROSITE" id="PS50853">
    <property type="entry name" value="FN3"/>
    <property type="match status" value="1"/>
</dbReference>
<evidence type="ECO:0000313" key="2">
    <source>
        <dbReference type="EMBL" id="QHI71661.1"/>
    </source>
</evidence>
<evidence type="ECO:0000259" key="1">
    <source>
        <dbReference type="PROSITE" id="PS50853"/>
    </source>
</evidence>
<evidence type="ECO:0000313" key="3">
    <source>
        <dbReference type="Proteomes" id="UP000463883"/>
    </source>
</evidence>
<feature type="domain" description="Fibronectin type-III" evidence="1">
    <location>
        <begin position="41"/>
        <end position="126"/>
    </location>
</feature>
<keyword evidence="3" id="KW-1185">Reference proteome</keyword>
<dbReference type="AlphaFoldDB" id="A0A6P1MCU8"/>
<dbReference type="InterPro" id="IPR013783">
    <property type="entry name" value="Ig-like_fold"/>
</dbReference>
<reference evidence="2 3" key="1">
    <citation type="submission" date="2020-01" db="EMBL/GenBank/DDBJ databases">
        <title>Genomic analysis of Aminipila sp. CBA3637.</title>
        <authorList>
            <person name="Kim Y.B."/>
            <person name="Roh S.W."/>
        </authorList>
    </citation>
    <scope>NUCLEOTIDE SEQUENCE [LARGE SCALE GENOMIC DNA]</scope>
    <source>
        <strain evidence="2 3">CBA3637</strain>
    </source>
</reference>
<dbReference type="KEGG" id="amic:Ami3637_04030"/>
<dbReference type="Proteomes" id="UP000463883">
    <property type="component" value="Chromosome"/>
</dbReference>
<dbReference type="EMBL" id="CP047591">
    <property type="protein sequence ID" value="QHI71661.1"/>
    <property type="molecule type" value="Genomic_DNA"/>
</dbReference>
<dbReference type="Pfam" id="PF00041">
    <property type="entry name" value="fn3"/>
    <property type="match status" value="1"/>
</dbReference>
<dbReference type="RefSeq" id="WP_162361435.1">
    <property type="nucleotide sequence ID" value="NZ_CP047591.1"/>
</dbReference>
<dbReference type="Gene3D" id="2.60.40.10">
    <property type="entry name" value="Immunoglobulins"/>
    <property type="match status" value="1"/>
</dbReference>